<accession>A0A171DI17</accession>
<name>A0A171DI17_9SYNE</name>
<sequence>TSQPSPDLIQNWGYYGNCAWAWSLFTHFLDKLADDVQARSGVPLHVPKELAECRSTRKEGVIRSWAWSLPGIRRLRATRLDAGNVLQVFNAVAFPETDRQQPLLGIDLLQFGLRNKLVAVMDFQPLSQDPDYLERYMGGLKTLQQRFPAFARGEEMRSYDANRYFSPWLLFARGPVTDLKKSLQNAFELLLSAYWALHDAEQPDPRRQGEVEALQRDYARYSAEKDPAHGLFASYFGKTWADRFLHEFLFPEFISNKTTP</sequence>
<dbReference type="Gene3D" id="3.40.1500.20">
    <property type="match status" value="1"/>
</dbReference>
<reference evidence="4" key="1">
    <citation type="submission" date="2016-02" db="EMBL/GenBank/DDBJ databases">
        <authorList>
            <person name="liu f."/>
        </authorList>
    </citation>
    <scope>NUCLEOTIDE SEQUENCE [LARGE SCALE GENOMIC DNA]</scope>
</reference>
<comment type="similarity">
    <text evidence="1">Belongs to the HY2 family.</text>
</comment>
<dbReference type="NCBIfam" id="NF009720">
    <property type="entry name" value="PRK13247.1"/>
    <property type="match status" value="1"/>
</dbReference>
<dbReference type="InterPro" id="IPR009249">
    <property type="entry name" value="Ferredoxin-dep_bilin_Rdtase"/>
</dbReference>
<keyword evidence="2 3" id="KW-0560">Oxidoreductase</keyword>
<dbReference type="PANTHER" id="PTHR34557">
    <property type="entry name" value="PHYTOCHROMOBILIN:FERREDOXIN OXIDOREDUCTASE, CHLOROPLASTIC"/>
    <property type="match status" value="1"/>
</dbReference>
<evidence type="ECO:0000256" key="1">
    <source>
        <dbReference type="ARBA" id="ARBA00006908"/>
    </source>
</evidence>
<evidence type="ECO:0000313" key="4">
    <source>
        <dbReference type="Proteomes" id="UP000182631"/>
    </source>
</evidence>
<proteinExistence type="inferred from homology"/>
<gene>
    <name evidence="3" type="ORF">FLM9_1644</name>
</gene>
<keyword evidence="4" id="KW-1185">Reference proteome</keyword>
<feature type="non-terminal residue" evidence="3">
    <location>
        <position position="1"/>
    </location>
</feature>
<protein>
    <submittedName>
        <fullName evidence="3">15,16-dihydrobiliverdin:ferredoxin oxidoreductase PebA</fullName>
        <ecNumber evidence="3">1.3.7.2</ecNumber>
    </submittedName>
</protein>
<dbReference type="GO" id="GO:0050617">
    <property type="term" value="F:15,16-dihydrobiliverdin:ferredoxin oxidoreductase activity"/>
    <property type="evidence" value="ECO:0007669"/>
    <property type="project" value="UniProtKB-EC"/>
</dbReference>
<evidence type="ECO:0000313" key="3">
    <source>
        <dbReference type="EMBL" id="SAY39480.1"/>
    </source>
</evidence>
<dbReference type="Pfam" id="PF05996">
    <property type="entry name" value="Fe_bilin_red"/>
    <property type="match status" value="1"/>
</dbReference>
<dbReference type="EC" id="1.3.7.2" evidence="3"/>
<dbReference type="AlphaFoldDB" id="A0A171DI17"/>
<dbReference type="EMBL" id="FITM01000177">
    <property type="protein sequence ID" value="SAY39480.1"/>
    <property type="molecule type" value="Genomic_DNA"/>
</dbReference>
<evidence type="ECO:0000256" key="2">
    <source>
        <dbReference type="ARBA" id="ARBA00023002"/>
    </source>
</evidence>
<dbReference type="PANTHER" id="PTHR34557:SF1">
    <property type="entry name" value="PHYTOCHROMOBILIN:FERREDOXIN OXIDOREDUCTASE, CHLOROPLASTIC"/>
    <property type="match status" value="1"/>
</dbReference>
<organism evidence="3 4">
    <name type="scientific">Candidatus Synechococcus spongiarum</name>
    <dbReference type="NCBI Taxonomy" id="431041"/>
    <lineage>
        <taxon>Bacteria</taxon>
        <taxon>Bacillati</taxon>
        <taxon>Cyanobacteriota</taxon>
        <taxon>Cyanophyceae</taxon>
        <taxon>Synechococcales</taxon>
        <taxon>Synechococcaceae</taxon>
        <taxon>Synechococcus</taxon>
    </lineage>
</organism>
<dbReference type="GO" id="GO:0050897">
    <property type="term" value="F:cobalt ion binding"/>
    <property type="evidence" value="ECO:0007669"/>
    <property type="project" value="InterPro"/>
</dbReference>
<dbReference type="Proteomes" id="UP000182631">
    <property type="component" value="Unassembled WGS sequence"/>
</dbReference>
<dbReference type="GO" id="GO:0010024">
    <property type="term" value="P:phytochromobilin biosynthetic process"/>
    <property type="evidence" value="ECO:0007669"/>
    <property type="project" value="InterPro"/>
</dbReference>